<name>A0A931PUC9_FIMGI</name>
<dbReference type="AlphaFoldDB" id="A0A931PUC9"/>
<dbReference type="Pfam" id="PF17963">
    <property type="entry name" value="Big_9"/>
    <property type="match status" value="1"/>
</dbReference>
<feature type="compositionally biased region" description="Low complexity" evidence="1">
    <location>
        <begin position="599"/>
        <end position="608"/>
    </location>
</feature>
<accession>A0A931PUC9</accession>
<feature type="region of interest" description="Disordered" evidence="1">
    <location>
        <begin position="599"/>
        <end position="650"/>
    </location>
</feature>
<evidence type="ECO:0000313" key="2">
    <source>
        <dbReference type="EMBL" id="MBI1757304.1"/>
    </source>
</evidence>
<dbReference type="EMBL" id="JACOSL010000059">
    <property type="protein sequence ID" value="MBI1757304.1"/>
    <property type="molecule type" value="Genomic_DNA"/>
</dbReference>
<gene>
    <name evidence="2" type="ORF">HYR64_09390</name>
</gene>
<dbReference type="InterPro" id="IPR013783">
    <property type="entry name" value="Ig-like_fold"/>
</dbReference>
<dbReference type="Proteomes" id="UP000727962">
    <property type="component" value="Unassembled WGS sequence"/>
</dbReference>
<organism evidence="2 3">
    <name type="scientific">Fimbriimonas ginsengisoli</name>
    <dbReference type="NCBI Taxonomy" id="1005039"/>
    <lineage>
        <taxon>Bacteria</taxon>
        <taxon>Bacillati</taxon>
        <taxon>Armatimonadota</taxon>
        <taxon>Fimbriimonadia</taxon>
        <taxon>Fimbriimonadales</taxon>
        <taxon>Fimbriimonadaceae</taxon>
        <taxon>Fimbriimonas</taxon>
    </lineage>
</organism>
<reference evidence="2" key="1">
    <citation type="submission" date="2020-07" db="EMBL/GenBank/DDBJ databases">
        <title>Huge and variable diversity of episymbiotic CPR bacteria and DPANN archaea in groundwater ecosystems.</title>
        <authorList>
            <person name="He C.Y."/>
            <person name="Keren R."/>
            <person name="Whittaker M."/>
            <person name="Farag I.F."/>
            <person name="Doudna J."/>
            <person name="Cate J.H.D."/>
            <person name="Banfield J.F."/>
        </authorList>
    </citation>
    <scope>NUCLEOTIDE SEQUENCE</scope>
    <source>
        <strain evidence="2">NC_groundwater_17_Pr7_B-0.1um_64_12</strain>
    </source>
</reference>
<proteinExistence type="predicted"/>
<evidence type="ECO:0000313" key="3">
    <source>
        <dbReference type="Proteomes" id="UP000727962"/>
    </source>
</evidence>
<evidence type="ECO:0008006" key="4">
    <source>
        <dbReference type="Google" id="ProtNLM"/>
    </source>
</evidence>
<evidence type="ECO:0000256" key="1">
    <source>
        <dbReference type="SAM" id="MobiDB-lite"/>
    </source>
</evidence>
<protein>
    <recommendedName>
        <fullName evidence="4">Cadherin repeat domain-containing protein</fullName>
    </recommendedName>
</protein>
<comment type="caution">
    <text evidence="2">The sequence shown here is derived from an EMBL/GenBank/DDBJ whole genome shotgun (WGS) entry which is preliminary data.</text>
</comment>
<dbReference type="Gene3D" id="2.60.40.10">
    <property type="entry name" value="Immunoglobulins"/>
    <property type="match status" value="2"/>
</dbReference>
<sequence>MPSLVGATDFISWESLGREGTILLNPTYSTTANGMRFSVAKPAAGAMRLSQELNSGAIGLFVNTQNSGSVTIEFERPVSAVGAQLVVSNSSFTSVTVRAYDPSGNLLLETSEGHVSNLFVGPKYMGAVATREVIKMVEFSTDAGCTSLGRVELRPYARYGFDAGTPDSLGLFEGKASGTPIATDQEFSIPKNGSIVSPTPNVRASCQNADSVRLTVKPEHAEVFNLMPDGSFVYEPERDFVGMDSFEYVAVTDQGRSESKPAVANLRVLPVNSQPRFTGGPDQTCEQDANPQVVSKWASDITAGAHDEEAVQHLAWIVKTDKPDLFAEQPILYADGTLRYAPVRHGKGLARVTVWLKDDGGTANGGFDTSRPYTFLIAIAHTARRPIISPLSDATVILGEALDLRAKATALDNEQTLIYSLQNAPDGMSIDPLGGEIRWTPRPAEKAGEIEATVRVSVNADPRLFDETTLHIRVLGRQDVPAIQAIPSRTVEPGRPVRFSVAPKGARAGLAYLMGSSVRGANLDLRTGEFSWTPTGADAGQTRQFLVSAFDPESGKLANVTQFSVTVPRSRALAVVRPVPPGPHSTKRSAPPLMRSLTAARPAPSRRPAAPPSRPKQTVAAKAKATSARQVVAQKGSSKATGSPLKAQSKPIAQTVVAAVRAIGAKTVSQATSQIYRPTAMGSTNCGWGRYSVE</sequence>